<dbReference type="AlphaFoldDB" id="A0A369VWZ0"/>
<reference evidence="4 5" key="1">
    <citation type="submission" date="2018-07" db="EMBL/GenBank/DDBJ databases">
        <title>a novel species of Sphingomonas isolated from the rhizosphere soil of Araceae plant.</title>
        <authorList>
            <person name="Zhiyong W."/>
            <person name="Qinglan Z."/>
            <person name="Zhiwei F."/>
            <person name="Ding X."/>
            <person name="Gejiao W."/>
            <person name="Shixue Z."/>
        </authorList>
    </citation>
    <scope>NUCLEOTIDE SEQUENCE [LARGE SCALE GENOMIC DNA]</scope>
    <source>
        <strain evidence="4 5">WZY 27</strain>
    </source>
</reference>
<keyword evidence="5" id="KW-1185">Reference proteome</keyword>
<name>A0A369VWZ0_9SPHN</name>
<dbReference type="PANTHER" id="PTHR43877">
    <property type="entry name" value="AMINOALKYLPHOSPHONATE N-ACETYLTRANSFERASE-RELATED-RELATED"/>
    <property type="match status" value="1"/>
</dbReference>
<dbReference type="CDD" id="cd04301">
    <property type="entry name" value="NAT_SF"/>
    <property type="match status" value="1"/>
</dbReference>
<gene>
    <name evidence="4" type="ORF">DVW87_01110</name>
</gene>
<feature type="domain" description="N-acetyltransferase" evidence="3">
    <location>
        <begin position="38"/>
        <end position="188"/>
    </location>
</feature>
<evidence type="ECO:0000256" key="2">
    <source>
        <dbReference type="ARBA" id="ARBA00023315"/>
    </source>
</evidence>
<protein>
    <submittedName>
        <fullName evidence="4">GNAT family N-acetyltransferase</fullName>
    </submittedName>
</protein>
<dbReference type="PROSITE" id="PS51186">
    <property type="entry name" value="GNAT"/>
    <property type="match status" value="1"/>
</dbReference>
<sequence>MPPSRSPTSSSRKKLSADWTLRRAGEGDAHSCALVAAATFLEAFAGVLDGADILAHLDRNSSAGSFARWIADPASVVTLAEAQVGSAPIGYTLLTTPDLPIEPQAGDVELKRIYTLAPFHGSGLGAALMEQALADARHLGHRRLLLGVHGGNRRAQRFYGKQGFAVIGTRRFLVGATWHDDLVFGRAV</sequence>
<evidence type="ECO:0000256" key="1">
    <source>
        <dbReference type="ARBA" id="ARBA00022679"/>
    </source>
</evidence>
<dbReference type="Pfam" id="PF00583">
    <property type="entry name" value="Acetyltransf_1"/>
    <property type="match status" value="1"/>
</dbReference>
<accession>A0A369VWZ0</accession>
<evidence type="ECO:0000313" key="5">
    <source>
        <dbReference type="Proteomes" id="UP000253918"/>
    </source>
</evidence>
<evidence type="ECO:0000259" key="3">
    <source>
        <dbReference type="PROSITE" id="PS51186"/>
    </source>
</evidence>
<comment type="caution">
    <text evidence="4">The sequence shown here is derived from an EMBL/GenBank/DDBJ whole genome shotgun (WGS) entry which is preliminary data.</text>
</comment>
<keyword evidence="2" id="KW-0012">Acyltransferase</keyword>
<dbReference type="SUPFAM" id="SSF55729">
    <property type="entry name" value="Acyl-CoA N-acyltransferases (Nat)"/>
    <property type="match status" value="1"/>
</dbReference>
<dbReference type="GO" id="GO:0016747">
    <property type="term" value="F:acyltransferase activity, transferring groups other than amino-acyl groups"/>
    <property type="evidence" value="ECO:0007669"/>
    <property type="project" value="InterPro"/>
</dbReference>
<dbReference type="InterPro" id="IPR050832">
    <property type="entry name" value="Bact_Acetyltransf"/>
</dbReference>
<keyword evidence="1 4" id="KW-0808">Transferase</keyword>
<dbReference type="OrthoDB" id="7205533at2"/>
<evidence type="ECO:0000313" key="4">
    <source>
        <dbReference type="EMBL" id="RDE06359.1"/>
    </source>
</evidence>
<dbReference type="EMBL" id="QQNB01000001">
    <property type="protein sequence ID" value="RDE06359.1"/>
    <property type="molecule type" value="Genomic_DNA"/>
</dbReference>
<dbReference type="InterPro" id="IPR000182">
    <property type="entry name" value="GNAT_dom"/>
</dbReference>
<dbReference type="Gene3D" id="3.40.630.30">
    <property type="match status" value="1"/>
</dbReference>
<proteinExistence type="predicted"/>
<organism evidence="4 5">
    <name type="scientific">Sphingomonas aracearum</name>
    <dbReference type="NCBI Taxonomy" id="2283317"/>
    <lineage>
        <taxon>Bacteria</taxon>
        <taxon>Pseudomonadati</taxon>
        <taxon>Pseudomonadota</taxon>
        <taxon>Alphaproteobacteria</taxon>
        <taxon>Sphingomonadales</taxon>
        <taxon>Sphingomonadaceae</taxon>
        <taxon>Sphingomonas</taxon>
    </lineage>
</organism>
<dbReference type="Proteomes" id="UP000253918">
    <property type="component" value="Unassembled WGS sequence"/>
</dbReference>
<dbReference type="InterPro" id="IPR016181">
    <property type="entry name" value="Acyl_CoA_acyltransferase"/>
</dbReference>